<dbReference type="AlphaFoldDB" id="A0A915U410"/>
<organism evidence="2 3">
    <name type="scientific">Desulfolithobacter dissulfuricans</name>
    <dbReference type="NCBI Taxonomy" id="2795293"/>
    <lineage>
        <taxon>Bacteria</taxon>
        <taxon>Pseudomonadati</taxon>
        <taxon>Thermodesulfobacteriota</taxon>
        <taxon>Desulfobulbia</taxon>
        <taxon>Desulfobulbales</taxon>
        <taxon>Desulfobulbaceae</taxon>
        <taxon>Desulfolithobacter</taxon>
    </lineage>
</organism>
<feature type="transmembrane region" description="Helical" evidence="1">
    <location>
        <begin position="20"/>
        <end position="46"/>
    </location>
</feature>
<sequence length="365" mass="40649">MDPATLIPTPDPLQVPWGWFQLLLTITIFLHILLMNMMLGGAFIAFARHLTHPEDPGPLTRMISRRLPFTIAFTVNFGVAPLLFVQVLYGHFMYTSSILMASFWLLIIALLIAAYYLAYIYSYRYESMQMGRTVTVGLSLLLLLLIGFFITSNFVMMMLPDSWVRYFDQPGGTLLIFSDPTIVPRYLHFVISSVAVGGLAIAFYYTLRPGKDREQASTWIRYGCTWFGGASILNFGIGFWFFGSLPPGTVDLSSTTGILITVCLLAGMVLAGLAIIQAFRIKVLPATWLILGSIFTMLLARDLLRAAYLKPWFSVGDLPVTPQYSPMIVFLLFFVAGLALLAWMAHLACRGSGQVVATGDKEERS</sequence>
<evidence type="ECO:0000313" key="3">
    <source>
        <dbReference type="Proteomes" id="UP001063350"/>
    </source>
</evidence>
<feature type="transmembrane region" description="Helical" evidence="1">
    <location>
        <begin position="67"/>
        <end position="89"/>
    </location>
</feature>
<name>A0A915U410_9BACT</name>
<accession>A0A915U410</accession>
<proteinExistence type="predicted"/>
<dbReference type="RefSeq" id="WP_267926996.1">
    <property type="nucleotide sequence ID" value="NZ_AP024233.1"/>
</dbReference>
<evidence type="ECO:0000313" key="2">
    <source>
        <dbReference type="EMBL" id="BCO10262.1"/>
    </source>
</evidence>
<keyword evidence="1" id="KW-1133">Transmembrane helix</keyword>
<feature type="transmembrane region" description="Helical" evidence="1">
    <location>
        <begin position="133"/>
        <end position="159"/>
    </location>
</feature>
<evidence type="ECO:0000256" key="1">
    <source>
        <dbReference type="SAM" id="Phobius"/>
    </source>
</evidence>
<keyword evidence="1" id="KW-0812">Transmembrane</keyword>
<feature type="transmembrane region" description="Helical" evidence="1">
    <location>
        <begin position="324"/>
        <end position="344"/>
    </location>
</feature>
<feature type="transmembrane region" description="Helical" evidence="1">
    <location>
        <begin position="186"/>
        <end position="207"/>
    </location>
</feature>
<feature type="transmembrane region" description="Helical" evidence="1">
    <location>
        <begin position="219"/>
        <end position="242"/>
    </location>
</feature>
<dbReference type="Proteomes" id="UP001063350">
    <property type="component" value="Chromosome"/>
</dbReference>
<dbReference type="EMBL" id="AP024233">
    <property type="protein sequence ID" value="BCO10262.1"/>
    <property type="molecule type" value="Genomic_DNA"/>
</dbReference>
<gene>
    <name evidence="2" type="ORF">GF1_26380</name>
</gene>
<feature type="transmembrane region" description="Helical" evidence="1">
    <location>
        <begin position="101"/>
        <end position="121"/>
    </location>
</feature>
<dbReference type="KEGG" id="ddu:GF1_26380"/>
<feature type="transmembrane region" description="Helical" evidence="1">
    <location>
        <begin position="254"/>
        <end position="276"/>
    </location>
</feature>
<reference evidence="2" key="1">
    <citation type="submission" date="2020-12" db="EMBL/GenBank/DDBJ databases">
        <title>Desulfobium dissulfuricans gen. nov., sp. nov., a novel mesophilic, sulfate-reducing bacterium isolated from a deep-sea hydrothermal vent.</title>
        <authorList>
            <person name="Hashimoto Y."/>
            <person name="Tame A."/>
            <person name="Sawayama S."/>
            <person name="Miyazaki J."/>
            <person name="Takai K."/>
            <person name="Nakagawa S."/>
        </authorList>
    </citation>
    <scope>NUCLEOTIDE SEQUENCE</scope>
    <source>
        <strain evidence="2">GF1</strain>
    </source>
</reference>
<keyword evidence="1" id="KW-0472">Membrane</keyword>
<keyword evidence="3" id="KW-1185">Reference proteome</keyword>
<protein>
    <submittedName>
        <fullName evidence="2">Uncharacterized protein</fullName>
    </submittedName>
</protein>
<feature type="transmembrane region" description="Helical" evidence="1">
    <location>
        <begin position="283"/>
        <end position="304"/>
    </location>
</feature>